<dbReference type="InterPro" id="IPR014710">
    <property type="entry name" value="RmlC-like_jellyroll"/>
</dbReference>
<protein>
    <submittedName>
        <fullName evidence="2">Cupin domain-containing protein</fullName>
    </submittedName>
</protein>
<gene>
    <name evidence="2" type="ORF">MO867_18100</name>
</gene>
<feature type="non-terminal residue" evidence="2">
    <location>
        <position position="1"/>
    </location>
</feature>
<dbReference type="Gene3D" id="2.60.120.10">
    <property type="entry name" value="Jelly Rolls"/>
    <property type="match status" value="1"/>
</dbReference>
<dbReference type="EMBL" id="JALBWM010000116">
    <property type="protein sequence ID" value="MCO1336247.1"/>
    <property type="molecule type" value="Genomic_DNA"/>
</dbReference>
<dbReference type="Proteomes" id="UP001139028">
    <property type="component" value="Unassembled WGS sequence"/>
</dbReference>
<dbReference type="RefSeq" id="WP_252471790.1">
    <property type="nucleotide sequence ID" value="NZ_JALBWM010000116.1"/>
</dbReference>
<evidence type="ECO:0000259" key="1">
    <source>
        <dbReference type="Pfam" id="PF07883"/>
    </source>
</evidence>
<dbReference type="AlphaFoldDB" id="A0A9X2EPV9"/>
<keyword evidence="3" id="KW-1185">Reference proteome</keyword>
<dbReference type="CDD" id="cd02236">
    <property type="entry name" value="cupin_CV2614-like"/>
    <property type="match status" value="1"/>
</dbReference>
<dbReference type="Pfam" id="PF07883">
    <property type="entry name" value="Cupin_2"/>
    <property type="match status" value="1"/>
</dbReference>
<dbReference type="InterPro" id="IPR011051">
    <property type="entry name" value="RmlC_Cupin_sf"/>
</dbReference>
<comment type="caution">
    <text evidence="2">The sequence shown here is derived from an EMBL/GenBank/DDBJ whole genome shotgun (WGS) entry which is preliminary data.</text>
</comment>
<reference evidence="2" key="1">
    <citation type="journal article" date="2022" name="Arch. Microbiol.">
        <title>Microbulbifer okhotskensis sp. nov., isolated from a deep bottom sediment of the Okhotsk Sea.</title>
        <authorList>
            <person name="Romanenko L."/>
            <person name="Kurilenko V."/>
            <person name="Otstavnykh N."/>
            <person name="Velansky P."/>
            <person name="Isaeva M."/>
            <person name="Mikhailov V."/>
        </authorList>
    </citation>
    <scope>NUCLEOTIDE SEQUENCE</scope>
    <source>
        <strain evidence="2">OS29</strain>
    </source>
</reference>
<dbReference type="SUPFAM" id="SSF51182">
    <property type="entry name" value="RmlC-like cupins"/>
    <property type="match status" value="1"/>
</dbReference>
<organism evidence="2 3">
    <name type="scientific">Microbulbifer okhotskensis</name>
    <dbReference type="NCBI Taxonomy" id="2926617"/>
    <lineage>
        <taxon>Bacteria</taxon>
        <taxon>Pseudomonadati</taxon>
        <taxon>Pseudomonadota</taxon>
        <taxon>Gammaproteobacteria</taxon>
        <taxon>Cellvibrionales</taxon>
        <taxon>Microbulbiferaceae</taxon>
        <taxon>Microbulbifer</taxon>
    </lineage>
</organism>
<accession>A0A9X2EPV9</accession>
<dbReference type="InterPro" id="IPR013096">
    <property type="entry name" value="Cupin_2"/>
</dbReference>
<name>A0A9X2EPV9_9GAMM</name>
<evidence type="ECO:0000313" key="3">
    <source>
        <dbReference type="Proteomes" id="UP001139028"/>
    </source>
</evidence>
<feature type="domain" description="Cupin type-2" evidence="1">
    <location>
        <begin position="118"/>
        <end position="186"/>
    </location>
</feature>
<evidence type="ECO:0000313" key="2">
    <source>
        <dbReference type="EMBL" id="MCO1336247.1"/>
    </source>
</evidence>
<sequence length="208" mass="22884">QIRYFLSNPQTPDSVITHHWRVHGGRHGNCSVFRALIPIFLLPSIRRSNKSLIAQGDIMNIRKPLIPLALLLLLPVGAFLQENMRGVKFETLVSSTKDWAGDTLSQAPAGQPELSIVRVTIAPGARLPTHKHPVLNSVYVAKGSLKVTLADRGETLTLSEGKAYIEVTDKWHFGRNEGDEPATLIIFYSGVKGVPTTIFQKETETSAP</sequence>
<proteinExistence type="predicted"/>